<feature type="transmembrane region" description="Helical" evidence="1">
    <location>
        <begin position="34"/>
        <end position="52"/>
    </location>
</feature>
<evidence type="ECO:0000256" key="1">
    <source>
        <dbReference type="SAM" id="Phobius"/>
    </source>
</evidence>
<accession>A0A1G5S1J2</accession>
<feature type="transmembrane region" description="Helical" evidence="1">
    <location>
        <begin position="64"/>
        <end position="82"/>
    </location>
</feature>
<sequence>MLSKRMKICLITGALLGVVCIVGASVRSGFQSEVYFLFALWYNRVILGLVIGLTGRGLNLPGSVVRGAALGLVVSFAFYSSIGFTDTVSFLAGVLYGMIIEYVAFKLDVGKGMN</sequence>
<dbReference type="AlphaFoldDB" id="A0A1G5S1J2"/>
<protein>
    <submittedName>
        <fullName evidence="2">Uncharacterized protein</fullName>
    </submittedName>
</protein>
<feature type="transmembrane region" description="Helical" evidence="1">
    <location>
        <begin position="88"/>
        <end position="105"/>
    </location>
</feature>
<dbReference type="STRING" id="1120920.SAMN03080599_02170"/>
<evidence type="ECO:0000313" key="3">
    <source>
        <dbReference type="Proteomes" id="UP000199208"/>
    </source>
</evidence>
<dbReference type="Proteomes" id="UP000199208">
    <property type="component" value="Unassembled WGS sequence"/>
</dbReference>
<reference evidence="2 3" key="1">
    <citation type="submission" date="2016-10" db="EMBL/GenBank/DDBJ databases">
        <authorList>
            <person name="de Groot N.N."/>
        </authorList>
    </citation>
    <scope>NUCLEOTIDE SEQUENCE [LARGE SCALE GENOMIC DNA]</scope>
    <source>
        <strain evidence="2 3">DSM 2784</strain>
    </source>
</reference>
<dbReference type="RefSeq" id="WP_170829412.1">
    <property type="nucleotide sequence ID" value="NZ_FMWL01000011.1"/>
</dbReference>
<organism evidence="2 3">
    <name type="scientific">Acidaminobacter hydrogenoformans DSM 2784</name>
    <dbReference type="NCBI Taxonomy" id="1120920"/>
    <lineage>
        <taxon>Bacteria</taxon>
        <taxon>Bacillati</taxon>
        <taxon>Bacillota</taxon>
        <taxon>Clostridia</taxon>
        <taxon>Peptostreptococcales</taxon>
        <taxon>Acidaminobacteraceae</taxon>
        <taxon>Acidaminobacter</taxon>
    </lineage>
</organism>
<keyword evidence="1" id="KW-0812">Transmembrane</keyword>
<proteinExistence type="predicted"/>
<keyword evidence="1" id="KW-0472">Membrane</keyword>
<name>A0A1G5S1J2_9FIRM</name>
<evidence type="ECO:0000313" key="2">
    <source>
        <dbReference type="EMBL" id="SCZ80234.1"/>
    </source>
</evidence>
<gene>
    <name evidence="2" type="ORF">SAMN03080599_02170</name>
</gene>
<keyword evidence="3" id="KW-1185">Reference proteome</keyword>
<dbReference type="EMBL" id="FMWL01000011">
    <property type="protein sequence ID" value="SCZ80234.1"/>
    <property type="molecule type" value="Genomic_DNA"/>
</dbReference>
<keyword evidence="1" id="KW-1133">Transmembrane helix</keyword>